<sequence length="367" mass="40684">MAKLLDLPPELLRAIAGHLAEPREQGALAALARVDQLFNTIVMPLLIRKPAVVGKEAFGAFLRTMEAGCWIRGAVEGTEMAAISFADITSDQFSFEISCGHCSSWEHLTEDHDRTFGQLLRLVRADAVLGINSFLILRSLSFTDSFVPAALLAHLLGPGKPLRQTLETFKLVRGGMEQELSIQFLFQHLLFNHTSRAWGIGTRDLSEDERIAISMDYDAFKTIQVDAEWTEETEELYLASPPSAHPFFNLQSLELSIASETGDELFLIFCTNLFPSLRELKITGSFEAWVLMDSERFFLRRSIYQPSGSSSTFLPPVLTGLLPSPAELAQLWLPLSATEVASDAFKSYRGPTLSLLDLSGLTLNLVE</sequence>
<organism evidence="1 2">
    <name type="scientific">Leucosporidium creatinivorum</name>
    <dbReference type="NCBI Taxonomy" id="106004"/>
    <lineage>
        <taxon>Eukaryota</taxon>
        <taxon>Fungi</taxon>
        <taxon>Dikarya</taxon>
        <taxon>Basidiomycota</taxon>
        <taxon>Pucciniomycotina</taxon>
        <taxon>Microbotryomycetes</taxon>
        <taxon>Leucosporidiales</taxon>
        <taxon>Leucosporidium</taxon>
    </lineage>
</organism>
<dbReference type="Proteomes" id="UP000193467">
    <property type="component" value="Unassembled WGS sequence"/>
</dbReference>
<name>A0A1Y2G2M9_9BASI</name>
<dbReference type="AlphaFoldDB" id="A0A1Y2G2M9"/>
<accession>A0A1Y2G2M9</accession>
<gene>
    <name evidence="1" type="ORF">BCR35DRAFT_350029</name>
</gene>
<proteinExistence type="predicted"/>
<reference evidence="1 2" key="1">
    <citation type="submission" date="2016-07" db="EMBL/GenBank/DDBJ databases">
        <title>Pervasive Adenine N6-methylation of Active Genes in Fungi.</title>
        <authorList>
            <consortium name="DOE Joint Genome Institute"/>
            <person name="Mondo S.J."/>
            <person name="Dannebaum R.O."/>
            <person name="Kuo R.C."/>
            <person name="Labutti K."/>
            <person name="Haridas S."/>
            <person name="Kuo A."/>
            <person name="Salamov A."/>
            <person name="Ahrendt S.R."/>
            <person name="Lipzen A."/>
            <person name="Sullivan W."/>
            <person name="Andreopoulos W.B."/>
            <person name="Clum A."/>
            <person name="Lindquist E."/>
            <person name="Daum C."/>
            <person name="Ramamoorthy G.K."/>
            <person name="Gryganskyi A."/>
            <person name="Culley D."/>
            <person name="Magnuson J.K."/>
            <person name="James T.Y."/>
            <person name="O'Malley M.A."/>
            <person name="Stajich J.E."/>
            <person name="Spatafora J.W."/>
            <person name="Visel A."/>
            <person name="Grigoriev I.V."/>
        </authorList>
    </citation>
    <scope>NUCLEOTIDE SEQUENCE [LARGE SCALE GENOMIC DNA]</scope>
    <source>
        <strain evidence="1 2">62-1032</strain>
    </source>
</reference>
<dbReference type="InParanoid" id="A0A1Y2G2M9"/>
<evidence type="ECO:0000313" key="2">
    <source>
        <dbReference type="Proteomes" id="UP000193467"/>
    </source>
</evidence>
<keyword evidence="2" id="KW-1185">Reference proteome</keyword>
<protein>
    <submittedName>
        <fullName evidence="1">Uncharacterized protein</fullName>
    </submittedName>
</protein>
<evidence type="ECO:0000313" key="1">
    <source>
        <dbReference type="EMBL" id="ORY90295.1"/>
    </source>
</evidence>
<comment type="caution">
    <text evidence="1">The sequence shown here is derived from an EMBL/GenBank/DDBJ whole genome shotgun (WGS) entry which is preliminary data.</text>
</comment>
<dbReference type="EMBL" id="MCGR01000004">
    <property type="protein sequence ID" value="ORY90295.1"/>
    <property type="molecule type" value="Genomic_DNA"/>
</dbReference>